<accession>A0A5K3EVT9</accession>
<dbReference type="AlphaFoldDB" id="A0A5K3EVT9"/>
<proteinExistence type="predicted"/>
<name>A0A5K3EVT9_MESCO</name>
<protein>
    <submittedName>
        <fullName evidence="1">Uncharacterized protein</fullName>
    </submittedName>
</protein>
<evidence type="ECO:0000313" key="1">
    <source>
        <dbReference type="WBParaSite" id="MCU_003501-RA"/>
    </source>
</evidence>
<organism evidence="1">
    <name type="scientific">Mesocestoides corti</name>
    <name type="common">Flatworm</name>
    <dbReference type="NCBI Taxonomy" id="53468"/>
    <lineage>
        <taxon>Eukaryota</taxon>
        <taxon>Metazoa</taxon>
        <taxon>Spiralia</taxon>
        <taxon>Lophotrochozoa</taxon>
        <taxon>Platyhelminthes</taxon>
        <taxon>Cestoda</taxon>
        <taxon>Eucestoda</taxon>
        <taxon>Cyclophyllidea</taxon>
        <taxon>Mesocestoididae</taxon>
        <taxon>Mesocestoides</taxon>
    </lineage>
</organism>
<reference evidence="1" key="1">
    <citation type="submission" date="2019-11" db="UniProtKB">
        <authorList>
            <consortium name="WormBaseParasite"/>
        </authorList>
    </citation>
    <scope>IDENTIFICATION</scope>
</reference>
<sequence>MPQPYLEDNFVVVVLRRIRAQTYRTPWPQPILCLSAIQWHARKINSQPDKNTNEVQYLMSGVASVVDSGERRLMCGSGS</sequence>
<dbReference type="WBParaSite" id="MCU_003501-RA">
    <property type="protein sequence ID" value="MCU_003501-RA"/>
    <property type="gene ID" value="MCU_003501"/>
</dbReference>